<dbReference type="EMBL" id="JAUJEB010000006">
    <property type="protein sequence ID" value="MDN5215430.1"/>
    <property type="molecule type" value="Genomic_DNA"/>
</dbReference>
<protein>
    <recommendedName>
        <fullName evidence="3">Outer membrane protein beta-barrel domain-containing protein</fullName>
    </recommendedName>
</protein>
<evidence type="ECO:0000313" key="1">
    <source>
        <dbReference type="EMBL" id="MDN5215430.1"/>
    </source>
</evidence>
<gene>
    <name evidence="1" type="ORF">QQ020_25345</name>
</gene>
<evidence type="ECO:0008006" key="3">
    <source>
        <dbReference type="Google" id="ProtNLM"/>
    </source>
</evidence>
<evidence type="ECO:0000313" key="2">
    <source>
        <dbReference type="Proteomes" id="UP001172083"/>
    </source>
</evidence>
<dbReference type="Proteomes" id="UP001172083">
    <property type="component" value="Unassembled WGS sequence"/>
</dbReference>
<sequence>MKNLIKKVGMLTGLFVVAFAYSLIANPATVKQPRDSIIIDFDNNTKILIYVKDKSDLENLRSFDLNAMLRDVSLSIDSSKNVTYLKLEDDGGDKYLKDTTVVFDSDPDEDDFERSRSSDDHENKARIKLGNYRLEVDVDDIEDLEETFEDIEDDGLKVTSSTEEKRLRKTTHEFNVEIGVNNYLEDGDFPDGNANYSVKPWGSWYVGFSSIHKTAIGNGPFFLEWGGTLHWYNFKLDNEDIQIVKTENGTEYLEPPVGTTGIKSKLTASYLSAVLVPMLDFSRGTRKVKKYESGSISISKYKKQGVRIGVGGYAGYRLGSHTKYRFKQDGDKDRDKTSGNFNLNNFRYGVRGQIGYKGMDFFINYDLNELFNDDKGPAKLNAISFGFIL</sequence>
<comment type="caution">
    <text evidence="1">The sequence shown here is derived from an EMBL/GenBank/DDBJ whole genome shotgun (WGS) entry which is preliminary data.</text>
</comment>
<name>A0ABT8LCC4_9BACT</name>
<proteinExistence type="predicted"/>
<reference evidence="1" key="1">
    <citation type="submission" date="2023-06" db="EMBL/GenBank/DDBJ databases">
        <title>Genomic of Agaribacillus aureum.</title>
        <authorList>
            <person name="Wang G."/>
        </authorList>
    </citation>
    <scope>NUCLEOTIDE SEQUENCE</scope>
    <source>
        <strain evidence="1">BMA12</strain>
    </source>
</reference>
<keyword evidence="2" id="KW-1185">Reference proteome</keyword>
<accession>A0ABT8LCC4</accession>
<organism evidence="1 2">
    <name type="scientific">Agaribacillus aureus</name>
    <dbReference type="NCBI Taxonomy" id="3051825"/>
    <lineage>
        <taxon>Bacteria</taxon>
        <taxon>Pseudomonadati</taxon>
        <taxon>Bacteroidota</taxon>
        <taxon>Cytophagia</taxon>
        <taxon>Cytophagales</taxon>
        <taxon>Splendidivirgaceae</taxon>
        <taxon>Agaribacillus</taxon>
    </lineage>
</organism>
<dbReference type="RefSeq" id="WP_346760760.1">
    <property type="nucleotide sequence ID" value="NZ_JAUJEB010000006.1"/>
</dbReference>